<dbReference type="SUPFAM" id="SSF53474">
    <property type="entry name" value="alpha/beta-Hydrolases"/>
    <property type="match status" value="1"/>
</dbReference>
<keyword evidence="2" id="KW-0719">Serine esterase</keyword>
<dbReference type="Pfam" id="PF00135">
    <property type="entry name" value="COesterase"/>
    <property type="match status" value="1"/>
</dbReference>
<evidence type="ECO:0000259" key="5">
    <source>
        <dbReference type="Pfam" id="PF00135"/>
    </source>
</evidence>
<evidence type="ECO:0000256" key="1">
    <source>
        <dbReference type="ARBA" id="ARBA00005964"/>
    </source>
</evidence>
<dbReference type="PANTHER" id="PTHR43142:SF1">
    <property type="entry name" value="CARBOXYLIC ESTER HYDROLASE"/>
    <property type="match status" value="1"/>
</dbReference>
<dbReference type="Proteomes" id="UP001162156">
    <property type="component" value="Unassembled WGS sequence"/>
</dbReference>
<sequence>MADPIVRVEQGKIKGKIETDIRGGTFYSFKGIPYGKPPIGELRFKAPEPAENWTGIRDCTKDGSPSFQVHQFYNTIGSEDCLHLNVYTPGVNIFLLPQENQVQNTLPYLKPVMVWIHGGALINGSNKSSIHGPEFILAEDVVLVVINYRLGLLGFLSCEDVNLNVPGNAAFKDMVLALKWIKQNISNFLGDPNNVTIFGESVGAASVDALVLSPMAKGLFHKAILQSLSVITPSFCGKTLKELATDMDFKNHTEREIFDILKHSPAEKLLMIQDKLEKKIPNSMRKKYVGLIIEKPSDSAFLTISPLEIIKSGKYNNIPMIMGYNSMEGLVPQIFSAKWKTKGEFVPHFLNLTKGSTAFSLLAEKVVTHYFGNKDFSKEPFTDVTESNIFNKFFSHYLF</sequence>
<proteinExistence type="inferred from homology"/>
<dbReference type="AlphaFoldDB" id="A0AAV8Y1B0"/>
<evidence type="ECO:0000313" key="6">
    <source>
        <dbReference type="EMBL" id="KAJ8944695.1"/>
    </source>
</evidence>
<dbReference type="EMBL" id="JANEYF010002574">
    <property type="protein sequence ID" value="KAJ8944695.1"/>
    <property type="molecule type" value="Genomic_DNA"/>
</dbReference>
<dbReference type="GO" id="GO:0052689">
    <property type="term" value="F:carboxylic ester hydrolase activity"/>
    <property type="evidence" value="ECO:0007669"/>
    <property type="project" value="UniProtKB-KW"/>
</dbReference>
<gene>
    <name evidence="6" type="ORF">NQ314_009402</name>
</gene>
<keyword evidence="3" id="KW-0378">Hydrolase</keyword>
<protein>
    <recommendedName>
        <fullName evidence="5">Carboxylesterase type B domain-containing protein</fullName>
    </recommendedName>
</protein>
<evidence type="ECO:0000256" key="2">
    <source>
        <dbReference type="ARBA" id="ARBA00022487"/>
    </source>
</evidence>
<organism evidence="6 7">
    <name type="scientific">Rhamnusium bicolor</name>
    <dbReference type="NCBI Taxonomy" id="1586634"/>
    <lineage>
        <taxon>Eukaryota</taxon>
        <taxon>Metazoa</taxon>
        <taxon>Ecdysozoa</taxon>
        <taxon>Arthropoda</taxon>
        <taxon>Hexapoda</taxon>
        <taxon>Insecta</taxon>
        <taxon>Pterygota</taxon>
        <taxon>Neoptera</taxon>
        <taxon>Endopterygota</taxon>
        <taxon>Coleoptera</taxon>
        <taxon>Polyphaga</taxon>
        <taxon>Cucujiformia</taxon>
        <taxon>Chrysomeloidea</taxon>
        <taxon>Cerambycidae</taxon>
        <taxon>Lepturinae</taxon>
        <taxon>Rhagiini</taxon>
        <taxon>Rhamnusium</taxon>
    </lineage>
</organism>
<name>A0AAV8Y1B0_9CUCU</name>
<reference evidence="6" key="1">
    <citation type="journal article" date="2023" name="Insect Mol. Biol.">
        <title>Genome sequencing provides insights into the evolution of gene families encoding plant cell wall-degrading enzymes in longhorned beetles.</title>
        <authorList>
            <person name="Shin N.R."/>
            <person name="Okamura Y."/>
            <person name="Kirsch R."/>
            <person name="Pauchet Y."/>
        </authorList>
    </citation>
    <scope>NUCLEOTIDE SEQUENCE</scope>
    <source>
        <strain evidence="6">RBIC_L_NR</strain>
    </source>
</reference>
<dbReference type="PANTHER" id="PTHR43142">
    <property type="entry name" value="CARBOXYLIC ESTER HYDROLASE"/>
    <property type="match status" value="1"/>
</dbReference>
<accession>A0AAV8Y1B0</accession>
<evidence type="ECO:0000256" key="4">
    <source>
        <dbReference type="ARBA" id="ARBA00023180"/>
    </source>
</evidence>
<feature type="domain" description="Carboxylesterase type B" evidence="5">
    <location>
        <begin position="3"/>
        <end position="344"/>
    </location>
</feature>
<dbReference type="Gene3D" id="3.40.50.1820">
    <property type="entry name" value="alpha/beta hydrolase"/>
    <property type="match status" value="1"/>
</dbReference>
<keyword evidence="7" id="KW-1185">Reference proteome</keyword>
<evidence type="ECO:0000256" key="3">
    <source>
        <dbReference type="ARBA" id="ARBA00022801"/>
    </source>
</evidence>
<evidence type="ECO:0000313" key="7">
    <source>
        <dbReference type="Proteomes" id="UP001162156"/>
    </source>
</evidence>
<comment type="caution">
    <text evidence="6">The sequence shown here is derived from an EMBL/GenBank/DDBJ whole genome shotgun (WGS) entry which is preliminary data.</text>
</comment>
<keyword evidence="4" id="KW-0325">Glycoprotein</keyword>
<comment type="similarity">
    <text evidence="1">Belongs to the type-B carboxylesterase/lipase family.</text>
</comment>
<dbReference type="InterPro" id="IPR029058">
    <property type="entry name" value="AB_hydrolase_fold"/>
</dbReference>
<dbReference type="InterPro" id="IPR002018">
    <property type="entry name" value="CarbesteraseB"/>
</dbReference>